<evidence type="ECO:0000313" key="2">
    <source>
        <dbReference type="Proteomes" id="UP000324222"/>
    </source>
</evidence>
<dbReference type="EMBL" id="VSRR010018509">
    <property type="protein sequence ID" value="MPC61405.1"/>
    <property type="molecule type" value="Genomic_DNA"/>
</dbReference>
<sequence>MVEVACGTDEGRCESEWLAELVVMADVPGRRGGGGGGSEESGMGRTFFLEAFSASVFPA</sequence>
<name>A0A5B7GVL1_PORTR</name>
<keyword evidence="2" id="KW-1185">Reference proteome</keyword>
<evidence type="ECO:0000313" key="1">
    <source>
        <dbReference type="EMBL" id="MPC61405.1"/>
    </source>
</evidence>
<organism evidence="1 2">
    <name type="scientific">Portunus trituberculatus</name>
    <name type="common">Swimming crab</name>
    <name type="synonym">Neptunus trituberculatus</name>
    <dbReference type="NCBI Taxonomy" id="210409"/>
    <lineage>
        <taxon>Eukaryota</taxon>
        <taxon>Metazoa</taxon>
        <taxon>Ecdysozoa</taxon>
        <taxon>Arthropoda</taxon>
        <taxon>Crustacea</taxon>
        <taxon>Multicrustacea</taxon>
        <taxon>Malacostraca</taxon>
        <taxon>Eumalacostraca</taxon>
        <taxon>Eucarida</taxon>
        <taxon>Decapoda</taxon>
        <taxon>Pleocyemata</taxon>
        <taxon>Brachyura</taxon>
        <taxon>Eubrachyura</taxon>
        <taxon>Portunoidea</taxon>
        <taxon>Portunidae</taxon>
        <taxon>Portuninae</taxon>
        <taxon>Portunus</taxon>
    </lineage>
</organism>
<dbReference type="AlphaFoldDB" id="A0A5B7GVL1"/>
<gene>
    <name evidence="1" type="ORF">E2C01_055477</name>
</gene>
<dbReference type="Proteomes" id="UP000324222">
    <property type="component" value="Unassembled WGS sequence"/>
</dbReference>
<comment type="caution">
    <text evidence="1">The sequence shown here is derived from an EMBL/GenBank/DDBJ whole genome shotgun (WGS) entry which is preliminary data.</text>
</comment>
<proteinExistence type="predicted"/>
<reference evidence="1 2" key="1">
    <citation type="submission" date="2019-05" db="EMBL/GenBank/DDBJ databases">
        <title>Another draft genome of Portunus trituberculatus and its Hox gene families provides insights of decapod evolution.</title>
        <authorList>
            <person name="Jeong J.-H."/>
            <person name="Song I."/>
            <person name="Kim S."/>
            <person name="Choi T."/>
            <person name="Kim D."/>
            <person name="Ryu S."/>
            <person name="Kim W."/>
        </authorList>
    </citation>
    <scope>NUCLEOTIDE SEQUENCE [LARGE SCALE GENOMIC DNA]</scope>
    <source>
        <tissue evidence="1">Muscle</tissue>
    </source>
</reference>
<accession>A0A5B7GVL1</accession>
<protein>
    <submittedName>
        <fullName evidence="1">Uncharacterized protein</fullName>
    </submittedName>
</protein>